<evidence type="ECO:0000256" key="3">
    <source>
        <dbReference type="ARBA" id="ARBA00022729"/>
    </source>
</evidence>
<sequence>MQQTLFAAALLLSPALAWTQAQTAPVPAQTAIQAPAETPSLLQPSGAQATAGGFIQDARWSLLNRSVYDYRDYRHGDKSNGARNAFRPRAQRSDSAEEWGYGLMGTVESGFTQGVIGVGLDAQLYLAQTLGGDDYSAGKARLLALDDQGYLSNNSARGGAALKLRVSSTVLKVGEQRVKTPVFGSSDTRLLPETAMGWLLTSKEIPALTLQAGHFTHSADRNARRSNNPLTVNYSNAPRGDAFDFAGGTYTGIENLSASVYLSTFRDTWRGQYAGATYTVPLADKRAVVFDTHLYRSTDTGRRLAGEIDNTTGSLMASYVQGPHRIGLGYQKVDGDTPFDYVSRGAIWLGNAMQLSDFNGPGEQSWQLRYELDLGVFGIPGLSVAAAYTRGSGIDGSGADPKGGYTWLGYGRGGRHWERDLFLKYTVQSGAAKGLMLTLRHDVHRNNKAQAELNTERVRVALEYPLGGSF</sequence>
<dbReference type="InterPro" id="IPR023614">
    <property type="entry name" value="Porin_dom_sf"/>
</dbReference>
<keyword evidence="3 4" id="KW-0732">Signal</keyword>
<dbReference type="GO" id="GO:0015288">
    <property type="term" value="F:porin activity"/>
    <property type="evidence" value="ECO:0007669"/>
    <property type="project" value="TreeGrafter"/>
</dbReference>
<keyword evidence="6" id="KW-1185">Reference proteome</keyword>
<evidence type="ECO:0000313" key="5">
    <source>
        <dbReference type="EMBL" id="QEI08889.1"/>
    </source>
</evidence>
<evidence type="ECO:0000256" key="4">
    <source>
        <dbReference type="SAM" id="SignalP"/>
    </source>
</evidence>
<accession>A0A5C0B231</accession>
<dbReference type="InterPro" id="IPR005318">
    <property type="entry name" value="OM_porin_bac"/>
</dbReference>
<dbReference type="EMBL" id="CP043046">
    <property type="protein sequence ID" value="QEI08889.1"/>
    <property type="molecule type" value="Genomic_DNA"/>
</dbReference>
<dbReference type="Gene3D" id="2.40.160.10">
    <property type="entry name" value="Porin"/>
    <property type="match status" value="1"/>
</dbReference>
<evidence type="ECO:0000313" key="6">
    <source>
        <dbReference type="Proteomes" id="UP000325161"/>
    </source>
</evidence>
<evidence type="ECO:0000256" key="2">
    <source>
        <dbReference type="ARBA" id="ARBA00022448"/>
    </source>
</evidence>
<dbReference type="Proteomes" id="UP000325161">
    <property type="component" value="Chromosome"/>
</dbReference>
<gene>
    <name evidence="5" type="ORF">FXN63_25800</name>
</gene>
<dbReference type="Pfam" id="PF03573">
    <property type="entry name" value="OprD"/>
    <property type="match status" value="1"/>
</dbReference>
<protein>
    <submittedName>
        <fullName evidence="5">OprD family porin</fullName>
    </submittedName>
</protein>
<name>A0A5C0B231_9BURK</name>
<keyword evidence="2" id="KW-0813">Transport</keyword>
<proteinExistence type="inferred from homology"/>
<organism evidence="5 6">
    <name type="scientific">Pigmentiphaga aceris</name>
    <dbReference type="NCBI Taxonomy" id="1940612"/>
    <lineage>
        <taxon>Bacteria</taxon>
        <taxon>Pseudomonadati</taxon>
        <taxon>Pseudomonadota</taxon>
        <taxon>Betaproteobacteria</taxon>
        <taxon>Burkholderiales</taxon>
        <taxon>Alcaligenaceae</taxon>
        <taxon>Pigmentiphaga</taxon>
    </lineage>
</organism>
<evidence type="ECO:0000256" key="1">
    <source>
        <dbReference type="ARBA" id="ARBA00009075"/>
    </source>
</evidence>
<dbReference type="PANTHER" id="PTHR34596:SF2">
    <property type="entry name" value="CHITOPORIN"/>
    <property type="match status" value="1"/>
</dbReference>
<feature type="chain" id="PRO_5022704240" evidence="4">
    <location>
        <begin position="24"/>
        <end position="470"/>
    </location>
</feature>
<dbReference type="KEGG" id="pacr:FXN63_25800"/>
<reference evidence="5 6" key="1">
    <citation type="submission" date="2019-08" db="EMBL/GenBank/DDBJ databases">
        <title>Amphibian skin-associated Pigmentiphaga: genome sequence and occurrence across geography and hosts.</title>
        <authorList>
            <person name="Bletz M.C."/>
            <person name="Bunk B."/>
            <person name="Sproeer C."/>
            <person name="Biwer P."/>
            <person name="Reiter S."/>
            <person name="Rabemananjara F.C.E."/>
            <person name="Schulz S."/>
            <person name="Overmann J."/>
            <person name="Vences M."/>
        </authorList>
    </citation>
    <scope>NUCLEOTIDE SEQUENCE [LARGE SCALE GENOMIC DNA]</scope>
    <source>
        <strain evidence="5 6">Mada1488</strain>
    </source>
</reference>
<dbReference type="OrthoDB" id="6759120at2"/>
<dbReference type="AlphaFoldDB" id="A0A5C0B231"/>
<dbReference type="RefSeq" id="WP_148818463.1">
    <property type="nucleotide sequence ID" value="NZ_CP043046.1"/>
</dbReference>
<comment type="similarity">
    <text evidence="1">Belongs to the outer membrane porin (Opr) (TC 1.B.25) family.</text>
</comment>
<feature type="signal peptide" evidence="4">
    <location>
        <begin position="1"/>
        <end position="23"/>
    </location>
</feature>
<dbReference type="GO" id="GO:0016020">
    <property type="term" value="C:membrane"/>
    <property type="evidence" value="ECO:0007669"/>
    <property type="project" value="InterPro"/>
</dbReference>
<dbReference type="PANTHER" id="PTHR34596">
    <property type="entry name" value="CHITOPORIN"/>
    <property type="match status" value="1"/>
</dbReference>